<accession>A0A7G9WAR9</accession>
<dbReference type="RefSeq" id="WP_213166186.1">
    <property type="nucleotide sequence ID" value="NZ_CP058559.1"/>
</dbReference>
<keyword evidence="1" id="KW-1133">Transmembrane helix</keyword>
<organism evidence="2 3">
    <name type="scientific">Alkalicella caledoniensis</name>
    <dbReference type="NCBI Taxonomy" id="2731377"/>
    <lineage>
        <taxon>Bacteria</taxon>
        <taxon>Bacillati</taxon>
        <taxon>Bacillota</taxon>
        <taxon>Clostridia</taxon>
        <taxon>Eubacteriales</taxon>
        <taxon>Proteinivoracaceae</taxon>
        <taxon>Alkalicella</taxon>
    </lineage>
</organism>
<evidence type="ECO:0000313" key="3">
    <source>
        <dbReference type="Proteomes" id="UP000516160"/>
    </source>
</evidence>
<evidence type="ECO:0000256" key="1">
    <source>
        <dbReference type="SAM" id="Phobius"/>
    </source>
</evidence>
<keyword evidence="1" id="KW-0812">Transmembrane</keyword>
<feature type="transmembrane region" description="Helical" evidence="1">
    <location>
        <begin position="5"/>
        <end position="23"/>
    </location>
</feature>
<keyword evidence="3" id="KW-1185">Reference proteome</keyword>
<dbReference type="Proteomes" id="UP000516160">
    <property type="component" value="Chromosome"/>
</dbReference>
<evidence type="ECO:0000313" key="2">
    <source>
        <dbReference type="EMBL" id="QNO15781.1"/>
    </source>
</evidence>
<proteinExistence type="predicted"/>
<dbReference type="AlphaFoldDB" id="A0A7G9WAR9"/>
<reference evidence="2 3" key="1">
    <citation type="submission" date="2020-07" db="EMBL/GenBank/DDBJ databases">
        <title>Alkalicella. sp. LB2 genome.</title>
        <authorList>
            <person name="Postec A."/>
            <person name="Quemeneur M."/>
        </authorList>
    </citation>
    <scope>NUCLEOTIDE SEQUENCE [LARGE SCALE GENOMIC DNA]</scope>
    <source>
        <strain evidence="2 3">LB2</strain>
    </source>
</reference>
<gene>
    <name evidence="2" type="ORF">HYG86_13915</name>
</gene>
<name>A0A7G9WAR9_ALKCA</name>
<dbReference type="KEGG" id="acae:HYG86_13915"/>
<keyword evidence="1" id="KW-0472">Membrane</keyword>
<feature type="transmembrane region" description="Helical" evidence="1">
    <location>
        <begin position="29"/>
        <end position="47"/>
    </location>
</feature>
<protein>
    <submittedName>
        <fullName evidence="2">Uncharacterized protein</fullName>
    </submittedName>
</protein>
<dbReference type="EMBL" id="CP058559">
    <property type="protein sequence ID" value="QNO15781.1"/>
    <property type="molecule type" value="Genomic_DNA"/>
</dbReference>
<sequence>MKIRMLNIIFILLGVVYIALPIIFNIDGILGFLSVCLGVAFLVIGLFKGNKPSEVICDILDLLV</sequence>